<dbReference type="InterPro" id="IPR011051">
    <property type="entry name" value="RmlC_Cupin_sf"/>
</dbReference>
<keyword evidence="2" id="KW-1185">Reference proteome</keyword>
<proteinExistence type="predicted"/>
<evidence type="ECO:0008006" key="3">
    <source>
        <dbReference type="Google" id="ProtNLM"/>
    </source>
</evidence>
<organism evidence="1 2">
    <name type="scientific">Lophiotrema nucula</name>
    <dbReference type="NCBI Taxonomy" id="690887"/>
    <lineage>
        <taxon>Eukaryota</taxon>
        <taxon>Fungi</taxon>
        <taxon>Dikarya</taxon>
        <taxon>Ascomycota</taxon>
        <taxon>Pezizomycotina</taxon>
        <taxon>Dothideomycetes</taxon>
        <taxon>Pleosporomycetidae</taxon>
        <taxon>Pleosporales</taxon>
        <taxon>Lophiotremataceae</taxon>
        <taxon>Lophiotrema</taxon>
    </lineage>
</organism>
<sequence>MAQPAETGFLLSNGTQIIHGNGSIIRRAYPPETNLPGILEIFSLGHDKDATCPSFCGANGLFQFDTTCRMPRHVHMSPLGDGPELGYVVEKIIVLNGVAIAELEGEIYVVPPKTAVLIGRGVPHTWVAAPPGLDLHALGVADESVISDGQFLAVFEYEKATTFYPTNQTHVLKEEKEYVRCDDLHSIRIKEMDEEYLKQNAYFVWGKSFRKLNPH</sequence>
<reference evidence="1" key="1">
    <citation type="journal article" date="2020" name="Stud. Mycol.">
        <title>101 Dothideomycetes genomes: a test case for predicting lifestyles and emergence of pathogens.</title>
        <authorList>
            <person name="Haridas S."/>
            <person name="Albert R."/>
            <person name="Binder M."/>
            <person name="Bloem J."/>
            <person name="Labutti K."/>
            <person name="Salamov A."/>
            <person name="Andreopoulos B."/>
            <person name="Baker S."/>
            <person name="Barry K."/>
            <person name="Bills G."/>
            <person name="Bluhm B."/>
            <person name="Cannon C."/>
            <person name="Castanera R."/>
            <person name="Culley D."/>
            <person name="Daum C."/>
            <person name="Ezra D."/>
            <person name="Gonzalez J."/>
            <person name="Henrissat B."/>
            <person name="Kuo A."/>
            <person name="Liang C."/>
            <person name="Lipzen A."/>
            <person name="Lutzoni F."/>
            <person name="Magnuson J."/>
            <person name="Mondo S."/>
            <person name="Nolan M."/>
            <person name="Ohm R."/>
            <person name="Pangilinan J."/>
            <person name="Park H.-J."/>
            <person name="Ramirez L."/>
            <person name="Alfaro M."/>
            <person name="Sun H."/>
            <person name="Tritt A."/>
            <person name="Yoshinaga Y."/>
            <person name="Zwiers L.-H."/>
            <person name="Turgeon B."/>
            <person name="Goodwin S."/>
            <person name="Spatafora J."/>
            <person name="Crous P."/>
            <person name="Grigoriev I."/>
        </authorList>
    </citation>
    <scope>NUCLEOTIDE SEQUENCE</scope>
    <source>
        <strain evidence="1">CBS 627.86</strain>
    </source>
</reference>
<dbReference type="OrthoDB" id="3452821at2759"/>
<dbReference type="Gene3D" id="2.60.120.10">
    <property type="entry name" value="Jelly Rolls"/>
    <property type="match status" value="1"/>
</dbReference>
<dbReference type="EMBL" id="ML977313">
    <property type="protein sequence ID" value="KAF2120998.1"/>
    <property type="molecule type" value="Genomic_DNA"/>
</dbReference>
<accession>A0A6A5ZRV6</accession>
<protein>
    <recommendedName>
        <fullName evidence="3">RmlC-like cupin domain-containing protein</fullName>
    </recommendedName>
</protein>
<gene>
    <name evidence="1" type="ORF">BDV96DRAFT_683382</name>
</gene>
<dbReference type="AlphaFoldDB" id="A0A6A5ZRV6"/>
<dbReference type="Proteomes" id="UP000799770">
    <property type="component" value="Unassembled WGS sequence"/>
</dbReference>
<evidence type="ECO:0000313" key="1">
    <source>
        <dbReference type="EMBL" id="KAF2120998.1"/>
    </source>
</evidence>
<dbReference type="SUPFAM" id="SSF51182">
    <property type="entry name" value="RmlC-like cupins"/>
    <property type="match status" value="1"/>
</dbReference>
<name>A0A6A5ZRV6_9PLEO</name>
<evidence type="ECO:0000313" key="2">
    <source>
        <dbReference type="Proteomes" id="UP000799770"/>
    </source>
</evidence>
<dbReference type="InterPro" id="IPR014710">
    <property type="entry name" value="RmlC-like_jellyroll"/>
</dbReference>